<dbReference type="EMBL" id="PFBU01000038">
    <property type="protein sequence ID" value="PIR78376.1"/>
    <property type="molecule type" value="Genomic_DNA"/>
</dbReference>
<evidence type="ECO:0000313" key="2">
    <source>
        <dbReference type="EMBL" id="PIR78376.1"/>
    </source>
</evidence>
<feature type="transmembrane region" description="Helical" evidence="1">
    <location>
        <begin position="15"/>
        <end position="33"/>
    </location>
</feature>
<evidence type="ECO:0000313" key="3">
    <source>
        <dbReference type="Proteomes" id="UP000230852"/>
    </source>
</evidence>
<reference evidence="3" key="1">
    <citation type="submission" date="2017-09" db="EMBL/GenBank/DDBJ databases">
        <title>Depth-based differentiation of microbial function through sediment-hosted aquifers and enrichment of novel symbionts in the deep terrestrial subsurface.</title>
        <authorList>
            <person name="Probst A.J."/>
            <person name="Ladd B."/>
            <person name="Jarett J.K."/>
            <person name="Geller-Mcgrath D.E."/>
            <person name="Sieber C.M.K."/>
            <person name="Emerson J.B."/>
            <person name="Anantharaman K."/>
            <person name="Thomas B.C."/>
            <person name="Malmstrom R."/>
            <person name="Stieglmeier M."/>
            <person name="Klingl A."/>
            <person name="Woyke T."/>
            <person name="Ryan C.M."/>
            <person name="Banfield J.F."/>
        </authorList>
    </citation>
    <scope>NUCLEOTIDE SEQUENCE [LARGE SCALE GENOMIC DNA]</scope>
</reference>
<feature type="transmembrane region" description="Helical" evidence="1">
    <location>
        <begin position="357"/>
        <end position="375"/>
    </location>
</feature>
<organism evidence="2 3">
    <name type="scientific">Candidatus Magasanikbacteria bacterium CG10_big_fil_rev_8_21_14_0_10_36_16</name>
    <dbReference type="NCBI Taxonomy" id="1974645"/>
    <lineage>
        <taxon>Bacteria</taxon>
        <taxon>Candidatus Magasanikiibacteriota</taxon>
    </lineage>
</organism>
<sequence length="491" mass="56817">MFSILNENLSRKARLSYLALALVIALAFDFFFWDVQVLGLGFFLFVFIYVLLFSAFSIINKQIRQTWAFALLVPIFVLSLNILFYNNQFVRNFVPLFVAILLFAYSFLLTLRNPEKIKFDLFRLNFLSNISKAIDKLKQIFADLSSHSKEKNSDLYKNVLIGVLVSVPILFVFFGLFMNADAVFASRVHNLFNFQIEPSIVFRIFRTIIITFALGAFFYVLIDVVHKLNKSEKQALKIDKAIAIVILSLVNFLFATFVIIQLRYLFGSSNFVLEQGLNFADYARQGFFQLAWVIVLSAIILLIFYRSASEHSSHIALKLLKVFLILQVAVIAMSALKRMNLYQDVFGFTTLRLYVEWFIYFCVVVLTFTAVSLSINFEFRKFFNIVVIFGIVALCVVSSINVDRMIAKRNIDRYVNEGKELDVCYIQNLSSDALEEFKRLSPEVFIDEKVDSCGLKHGSSHIDSSIYMRDNLMEKYKYDSWKEFNFSVDKL</sequence>
<feature type="non-terminal residue" evidence="2">
    <location>
        <position position="491"/>
    </location>
</feature>
<proteinExistence type="predicted"/>
<dbReference type="Proteomes" id="UP000230852">
    <property type="component" value="Unassembled WGS sequence"/>
</dbReference>
<feature type="transmembrane region" description="Helical" evidence="1">
    <location>
        <begin position="200"/>
        <end position="222"/>
    </location>
</feature>
<protein>
    <submittedName>
        <fullName evidence="2">Uncharacterized protein</fullName>
    </submittedName>
</protein>
<feature type="transmembrane region" description="Helical" evidence="1">
    <location>
        <begin position="92"/>
        <end position="111"/>
    </location>
</feature>
<keyword evidence="1" id="KW-0812">Transmembrane</keyword>
<keyword evidence="1" id="KW-0472">Membrane</keyword>
<dbReference type="InterPro" id="IPR025291">
    <property type="entry name" value="DUF4153"/>
</dbReference>
<keyword evidence="1" id="KW-1133">Transmembrane helix</keyword>
<feature type="transmembrane region" description="Helical" evidence="1">
    <location>
        <begin position="159"/>
        <end position="180"/>
    </location>
</feature>
<dbReference type="AlphaFoldDB" id="A0A2H0TYS7"/>
<dbReference type="Pfam" id="PF13687">
    <property type="entry name" value="DUF4153"/>
    <property type="match status" value="1"/>
</dbReference>
<feature type="transmembrane region" description="Helical" evidence="1">
    <location>
        <begin position="39"/>
        <end position="59"/>
    </location>
</feature>
<gene>
    <name evidence="2" type="ORF">COU28_02000</name>
</gene>
<feature type="transmembrane region" description="Helical" evidence="1">
    <location>
        <begin position="242"/>
        <end position="266"/>
    </location>
</feature>
<comment type="caution">
    <text evidence="2">The sequence shown here is derived from an EMBL/GenBank/DDBJ whole genome shotgun (WGS) entry which is preliminary data.</text>
</comment>
<feature type="transmembrane region" description="Helical" evidence="1">
    <location>
        <begin position="286"/>
        <end position="305"/>
    </location>
</feature>
<name>A0A2H0TYS7_9BACT</name>
<feature type="transmembrane region" description="Helical" evidence="1">
    <location>
        <begin position="382"/>
        <end position="400"/>
    </location>
</feature>
<accession>A0A2H0TYS7</accession>
<feature type="transmembrane region" description="Helical" evidence="1">
    <location>
        <begin position="317"/>
        <end position="337"/>
    </location>
</feature>
<evidence type="ECO:0000256" key="1">
    <source>
        <dbReference type="SAM" id="Phobius"/>
    </source>
</evidence>
<feature type="transmembrane region" description="Helical" evidence="1">
    <location>
        <begin position="66"/>
        <end position="86"/>
    </location>
</feature>